<dbReference type="EMBL" id="KN835225">
    <property type="protein sequence ID" value="KIK42929.1"/>
    <property type="molecule type" value="Genomic_DNA"/>
</dbReference>
<dbReference type="InParanoid" id="A0A0D0AYS4"/>
<accession>A0A0D0AYS4</accession>
<name>A0A0D0AYS4_9AGAM</name>
<reference evidence="1 2" key="1">
    <citation type="submission" date="2014-04" db="EMBL/GenBank/DDBJ databases">
        <authorList>
            <consortium name="DOE Joint Genome Institute"/>
            <person name="Kuo A."/>
            <person name="Ruytinx J."/>
            <person name="Rineau F."/>
            <person name="Colpaert J."/>
            <person name="Kohler A."/>
            <person name="Nagy L.G."/>
            <person name="Floudas D."/>
            <person name="Copeland A."/>
            <person name="Barry K.W."/>
            <person name="Cichocki N."/>
            <person name="Veneault-Fourrey C."/>
            <person name="LaButti K."/>
            <person name="Lindquist E.A."/>
            <person name="Lipzen A."/>
            <person name="Lundell T."/>
            <person name="Morin E."/>
            <person name="Murat C."/>
            <person name="Sun H."/>
            <person name="Tunlid A."/>
            <person name="Henrissat B."/>
            <person name="Grigoriev I.V."/>
            <person name="Hibbett D.S."/>
            <person name="Martin F."/>
            <person name="Nordberg H.P."/>
            <person name="Cantor M.N."/>
            <person name="Hua S.X."/>
        </authorList>
    </citation>
    <scope>NUCLEOTIDE SEQUENCE [LARGE SCALE GENOMIC DNA]</scope>
    <source>
        <strain evidence="1 2">UH-Slu-Lm8-n1</strain>
    </source>
</reference>
<evidence type="ECO:0000313" key="1">
    <source>
        <dbReference type="EMBL" id="KIK42929.1"/>
    </source>
</evidence>
<proteinExistence type="predicted"/>
<sequence>MMANNSESRAQVMPVGPFVCHLHAKRIIVRETPNPLHSNDFHRHKLTMLSSRQRSCRVYTYCSEYLVLKFQQTGGDSTVRYHGI</sequence>
<keyword evidence="2" id="KW-1185">Reference proteome</keyword>
<dbReference type="Proteomes" id="UP000054485">
    <property type="component" value="Unassembled WGS sequence"/>
</dbReference>
<protein>
    <submittedName>
        <fullName evidence="1">Uncharacterized protein</fullName>
    </submittedName>
</protein>
<dbReference type="AlphaFoldDB" id="A0A0D0AYS4"/>
<dbReference type="HOGENOM" id="CLU_2528994_0_0_1"/>
<evidence type="ECO:0000313" key="2">
    <source>
        <dbReference type="Proteomes" id="UP000054485"/>
    </source>
</evidence>
<gene>
    <name evidence="1" type="ORF">CY34DRAFT_744030</name>
</gene>
<reference evidence="2" key="2">
    <citation type="submission" date="2015-01" db="EMBL/GenBank/DDBJ databases">
        <title>Evolutionary Origins and Diversification of the Mycorrhizal Mutualists.</title>
        <authorList>
            <consortium name="DOE Joint Genome Institute"/>
            <consortium name="Mycorrhizal Genomics Consortium"/>
            <person name="Kohler A."/>
            <person name="Kuo A."/>
            <person name="Nagy L.G."/>
            <person name="Floudas D."/>
            <person name="Copeland A."/>
            <person name="Barry K.W."/>
            <person name="Cichocki N."/>
            <person name="Veneault-Fourrey C."/>
            <person name="LaButti K."/>
            <person name="Lindquist E.A."/>
            <person name="Lipzen A."/>
            <person name="Lundell T."/>
            <person name="Morin E."/>
            <person name="Murat C."/>
            <person name="Riley R."/>
            <person name="Ohm R."/>
            <person name="Sun H."/>
            <person name="Tunlid A."/>
            <person name="Henrissat B."/>
            <person name="Grigoriev I.V."/>
            <person name="Hibbett D.S."/>
            <person name="Martin F."/>
        </authorList>
    </citation>
    <scope>NUCLEOTIDE SEQUENCE [LARGE SCALE GENOMIC DNA]</scope>
    <source>
        <strain evidence="2">UH-Slu-Lm8-n1</strain>
    </source>
</reference>
<organism evidence="1 2">
    <name type="scientific">Suillus luteus UH-Slu-Lm8-n1</name>
    <dbReference type="NCBI Taxonomy" id="930992"/>
    <lineage>
        <taxon>Eukaryota</taxon>
        <taxon>Fungi</taxon>
        <taxon>Dikarya</taxon>
        <taxon>Basidiomycota</taxon>
        <taxon>Agaricomycotina</taxon>
        <taxon>Agaricomycetes</taxon>
        <taxon>Agaricomycetidae</taxon>
        <taxon>Boletales</taxon>
        <taxon>Suillineae</taxon>
        <taxon>Suillaceae</taxon>
        <taxon>Suillus</taxon>
    </lineage>
</organism>